<dbReference type="AlphaFoldDB" id="A0A1H2THH4"/>
<comment type="caution">
    <text evidence="1">The sequence shown here is derived from an EMBL/GenBank/DDBJ whole genome shotgun (WGS) entry which is preliminary data.</text>
</comment>
<dbReference type="Proteomes" id="UP000182379">
    <property type="component" value="Unassembled WGS sequence"/>
</dbReference>
<accession>A0A1H2THH4</accession>
<sequence>MVVGFGRSRLTRAPETENGEILVDSSSNIEAYGILSYNKL</sequence>
<gene>
    <name evidence="1" type="ORF">SAMN05216495_101234</name>
</gene>
<name>A0A1H2THH4_ACIFE</name>
<proteinExistence type="predicted"/>
<protein>
    <submittedName>
        <fullName evidence="1">Uncharacterized protein</fullName>
    </submittedName>
</protein>
<evidence type="ECO:0000313" key="2">
    <source>
        <dbReference type="Proteomes" id="UP000182379"/>
    </source>
</evidence>
<reference evidence="1 2" key="1">
    <citation type="submission" date="2016-10" db="EMBL/GenBank/DDBJ databases">
        <authorList>
            <person name="Varghese N."/>
            <person name="Submissions S."/>
        </authorList>
    </citation>
    <scope>NUCLEOTIDE SEQUENCE [LARGE SCALE GENOMIC DNA]</scope>
    <source>
        <strain evidence="1 2">WCC6</strain>
    </source>
</reference>
<evidence type="ECO:0000313" key="1">
    <source>
        <dbReference type="EMBL" id="SDW43413.1"/>
    </source>
</evidence>
<organism evidence="1 2">
    <name type="scientific">Acidaminococcus fermentans</name>
    <dbReference type="NCBI Taxonomy" id="905"/>
    <lineage>
        <taxon>Bacteria</taxon>
        <taxon>Bacillati</taxon>
        <taxon>Bacillota</taxon>
        <taxon>Negativicutes</taxon>
        <taxon>Acidaminococcales</taxon>
        <taxon>Acidaminococcaceae</taxon>
        <taxon>Acidaminococcus</taxon>
    </lineage>
</organism>
<dbReference type="EMBL" id="FNOP01000001">
    <property type="protein sequence ID" value="SDW43413.1"/>
    <property type="molecule type" value="Genomic_DNA"/>
</dbReference>